<feature type="compositionally biased region" description="Low complexity" evidence="1">
    <location>
        <begin position="989"/>
        <end position="1003"/>
    </location>
</feature>
<protein>
    <submittedName>
        <fullName evidence="2">Uncharacterized protein</fullName>
    </submittedName>
</protein>
<feature type="compositionally biased region" description="Low complexity" evidence="1">
    <location>
        <begin position="474"/>
        <end position="496"/>
    </location>
</feature>
<gene>
    <name evidence="2" type="ORF">K437DRAFT_256439</name>
</gene>
<feature type="compositionally biased region" description="Low complexity" evidence="1">
    <location>
        <begin position="408"/>
        <end position="423"/>
    </location>
</feature>
<dbReference type="Proteomes" id="UP000027361">
    <property type="component" value="Unassembled WGS sequence"/>
</dbReference>
<feature type="compositionally biased region" description="Low complexity" evidence="1">
    <location>
        <begin position="547"/>
        <end position="557"/>
    </location>
</feature>
<proteinExistence type="predicted"/>
<evidence type="ECO:0000256" key="1">
    <source>
        <dbReference type="SAM" id="MobiDB-lite"/>
    </source>
</evidence>
<keyword evidence="3" id="KW-1185">Reference proteome</keyword>
<feature type="compositionally biased region" description="Basic residues" evidence="1">
    <location>
        <begin position="924"/>
        <end position="933"/>
    </location>
</feature>
<dbReference type="InParanoid" id="A0A066W582"/>
<feature type="region of interest" description="Disordered" evidence="1">
    <location>
        <begin position="466"/>
        <end position="508"/>
    </location>
</feature>
<accession>A0A066W582</accession>
<dbReference type="GeneID" id="25264419"/>
<feature type="region of interest" description="Disordered" evidence="1">
    <location>
        <begin position="530"/>
        <end position="661"/>
    </location>
</feature>
<name>A0A066W582_TILAU</name>
<feature type="compositionally biased region" description="Low complexity" evidence="1">
    <location>
        <begin position="960"/>
        <end position="977"/>
    </location>
</feature>
<dbReference type="EMBL" id="JMSN01000039">
    <property type="protein sequence ID" value="KDN45920.1"/>
    <property type="molecule type" value="Genomic_DNA"/>
</dbReference>
<feature type="region of interest" description="Disordered" evidence="1">
    <location>
        <begin position="863"/>
        <end position="1003"/>
    </location>
</feature>
<evidence type="ECO:0000313" key="3">
    <source>
        <dbReference type="Proteomes" id="UP000027361"/>
    </source>
</evidence>
<dbReference type="RefSeq" id="XP_013243358.1">
    <property type="nucleotide sequence ID" value="XM_013387904.1"/>
</dbReference>
<sequence length="1003" mass="106272">MGKKGGGHVAARVRRAQANKRSSHATLEGASGGAGVIINGTAKHSAAAAAAVTTNHCTCCSPDISGGDYASNLLRPDGDVGSSSYDPRTRVPRVLASLQPASSWPPRSADPVGPELVTRTLYVMRRLYVKHQDPALEGAHDELRLSVEREASPATSAAAGIAGSKGSGAGAAGARAAKRKGKGKATADDAKADSTAAATAAAANALAATLDGTSPDADLIFDAFKNRNFDSFMQHLTTSVVLTLPPLSSTLGDMNTPPAGKGASKASNSKLDHLPARERASIQQMSVVARKFYRAEIEPLLLAEGLRGGEDGYESFFSIVWEVFGPQDGDEYESEAMAMVGEDADNHQQHGSAGGNDARRVRTHSERAIEAAENTVLKRIERLKRDKELRKQQALEQQETVNGNGKVSSPSAAGTAGPSPSSTLASAAWSQQLHSTSSSSSLSTPHSSQPLTSALSPFSPALAVIHSESQATQSSSSSSSSKGATPLGPAAAALEGAKARNEEKPANLAVTVQHASEVVRRAQVATPPMKIAAASASAKSNTPQQPPSCSTATTSSPTDDDEYDDEAWEAVRSHASPLSSVTSLSPSHSLLHANSHPQSRSQPRLQNRQRSSHQASSDVDDESDLDSYYDDENEEEDEEDESFSSAEDEEARNEAGGGRVPSLTATTFRTVLETYKDLMQLYVAFDAPFDAFIDDLCVVGSGELTPREGARAASKTAGKKMAQNGPTGTQPKDAEDRAAQKQVRRVNAARTCIDVRFEDLLPATAPATSISPVVHFFIAYLQVCYQPLVTLSKRLRLHPPLLEEDEDEVRLLKRDFLDMLDKRGTDGAMRRFESVVRQKGGEDGWKVYENYWLSQWLKRSQSKENQRRRTVKHGGGTGMQDSSGTTPRAGAAADDASGGTASTSRSSSFSSAPGSTSQSDVRRKIAASRRQHSQTKGAAERMDPWRSSSGLMRSFNWAASTGASSNRSQRSSSPVGSLQGTHTCTDSIDAPPALADAANLYEV</sequence>
<feature type="region of interest" description="Disordered" evidence="1">
    <location>
        <begin position="156"/>
        <end position="175"/>
    </location>
</feature>
<feature type="compositionally biased region" description="Low complexity" evidence="1">
    <location>
        <begin position="430"/>
        <end position="453"/>
    </location>
</feature>
<feature type="non-terminal residue" evidence="2">
    <location>
        <position position="1003"/>
    </location>
</feature>
<feature type="region of interest" description="Disordered" evidence="1">
    <location>
        <begin position="389"/>
        <end position="454"/>
    </location>
</feature>
<feature type="compositionally biased region" description="Low complexity" evidence="1">
    <location>
        <begin position="573"/>
        <end position="597"/>
    </location>
</feature>
<feature type="compositionally biased region" description="Low complexity" evidence="1">
    <location>
        <begin position="889"/>
        <end position="919"/>
    </location>
</feature>
<organism evidence="2 3">
    <name type="scientific">Tilletiaria anomala (strain ATCC 24038 / CBS 436.72 / UBC 951)</name>
    <dbReference type="NCBI Taxonomy" id="1037660"/>
    <lineage>
        <taxon>Eukaryota</taxon>
        <taxon>Fungi</taxon>
        <taxon>Dikarya</taxon>
        <taxon>Basidiomycota</taxon>
        <taxon>Ustilaginomycotina</taxon>
        <taxon>Exobasidiomycetes</taxon>
        <taxon>Georgefischeriales</taxon>
        <taxon>Tilletiariaceae</taxon>
        <taxon>Tilletiaria</taxon>
    </lineage>
</organism>
<feature type="compositionally biased region" description="Polar residues" evidence="1">
    <location>
        <begin position="598"/>
        <end position="615"/>
    </location>
</feature>
<feature type="region of interest" description="Disordered" evidence="1">
    <location>
        <begin position="1"/>
        <end position="30"/>
    </location>
</feature>
<evidence type="ECO:0000313" key="2">
    <source>
        <dbReference type="EMBL" id="KDN45920.1"/>
    </source>
</evidence>
<reference evidence="2 3" key="1">
    <citation type="submission" date="2014-05" db="EMBL/GenBank/DDBJ databases">
        <title>Draft genome sequence of a rare smut relative, Tilletiaria anomala UBC 951.</title>
        <authorList>
            <consortium name="DOE Joint Genome Institute"/>
            <person name="Toome M."/>
            <person name="Kuo A."/>
            <person name="Henrissat B."/>
            <person name="Lipzen A."/>
            <person name="Tritt A."/>
            <person name="Yoshinaga Y."/>
            <person name="Zane M."/>
            <person name="Barry K."/>
            <person name="Grigoriev I.V."/>
            <person name="Spatafora J.W."/>
            <person name="Aimea M.C."/>
        </authorList>
    </citation>
    <scope>NUCLEOTIDE SEQUENCE [LARGE SCALE GENOMIC DNA]</scope>
    <source>
        <strain evidence="2 3">UBC 951</strain>
    </source>
</reference>
<feature type="compositionally biased region" description="Acidic residues" evidence="1">
    <location>
        <begin position="558"/>
        <end position="568"/>
    </location>
</feature>
<feature type="compositionally biased region" description="Basic residues" evidence="1">
    <location>
        <begin position="1"/>
        <end position="23"/>
    </location>
</feature>
<feature type="compositionally biased region" description="Polar residues" evidence="1">
    <location>
        <begin position="394"/>
        <end position="407"/>
    </location>
</feature>
<dbReference type="HOGENOM" id="CLU_299276_0_0_1"/>
<feature type="compositionally biased region" description="Acidic residues" evidence="1">
    <location>
        <begin position="618"/>
        <end position="651"/>
    </location>
</feature>
<comment type="caution">
    <text evidence="2">The sequence shown here is derived from an EMBL/GenBank/DDBJ whole genome shotgun (WGS) entry which is preliminary data.</text>
</comment>
<feature type="region of interest" description="Disordered" evidence="1">
    <location>
        <begin position="709"/>
        <end position="739"/>
    </location>
</feature>
<dbReference type="AlphaFoldDB" id="A0A066W582"/>